<comment type="caution">
    <text evidence="1">The sequence shown here is derived from an EMBL/GenBank/DDBJ whole genome shotgun (WGS) entry which is preliminary data.</text>
</comment>
<dbReference type="Proteomes" id="UP000178797">
    <property type="component" value="Unassembled WGS sequence"/>
</dbReference>
<evidence type="ECO:0000313" key="1">
    <source>
        <dbReference type="EMBL" id="OGL46324.1"/>
    </source>
</evidence>
<reference evidence="1 2" key="1">
    <citation type="journal article" date="2016" name="Nat. Commun.">
        <title>Thousands of microbial genomes shed light on interconnected biogeochemical processes in an aquifer system.</title>
        <authorList>
            <person name="Anantharaman K."/>
            <person name="Brown C.T."/>
            <person name="Hug L.A."/>
            <person name="Sharon I."/>
            <person name="Castelle C.J."/>
            <person name="Probst A.J."/>
            <person name="Thomas B.C."/>
            <person name="Singh A."/>
            <person name="Wilkins M.J."/>
            <person name="Karaoz U."/>
            <person name="Brodie E.L."/>
            <person name="Williams K.H."/>
            <person name="Hubbard S.S."/>
            <person name="Banfield J.F."/>
        </authorList>
    </citation>
    <scope>NUCLEOTIDE SEQUENCE [LARGE SCALE GENOMIC DNA]</scope>
</reference>
<gene>
    <name evidence="1" type="ORF">A2W05_08470</name>
</gene>
<accession>A0A1F7RZB2</accession>
<evidence type="ECO:0000313" key="2">
    <source>
        <dbReference type="Proteomes" id="UP000178797"/>
    </source>
</evidence>
<sequence>MEIKNCIKCDQLSNEKKILVNCIYLDLEKAVNKDCKRCLKLGSKDPQELANEINYKNKGIRTKDYIRAALKEEHFKNCTIIGVENIPINEIGPMNGMLMGIDLKEVTVGDFFWFYNHVKEKQQNFNENMMVEFPIILVTPPRRAIKRKLDDVKLKYYVEDGNHRLLKWIDLGIKNSQPVETVSAFVIIDPEYAP</sequence>
<dbReference type="AlphaFoldDB" id="A0A1F7RZB2"/>
<organism evidence="1 2">
    <name type="scientific">Candidatus Schekmanbacteria bacterium RBG_16_38_10</name>
    <dbReference type="NCBI Taxonomy" id="1817879"/>
    <lineage>
        <taxon>Bacteria</taxon>
        <taxon>Candidatus Schekmaniibacteriota</taxon>
    </lineage>
</organism>
<dbReference type="EMBL" id="MGDE01000094">
    <property type="protein sequence ID" value="OGL46324.1"/>
    <property type="molecule type" value="Genomic_DNA"/>
</dbReference>
<protein>
    <submittedName>
        <fullName evidence="1">Uncharacterized protein</fullName>
    </submittedName>
</protein>
<proteinExistence type="predicted"/>
<name>A0A1F7RZB2_9BACT</name>